<proteinExistence type="predicted"/>
<dbReference type="GO" id="GO:0046872">
    <property type="term" value="F:metal ion binding"/>
    <property type="evidence" value="ECO:0007669"/>
    <property type="project" value="UniProtKB-KW"/>
</dbReference>
<reference evidence="3" key="1">
    <citation type="submission" date="2013-08" db="EMBL/GenBank/DDBJ databases">
        <authorList>
            <person name="Mendez C."/>
            <person name="Richter M."/>
            <person name="Ferrer M."/>
            <person name="Sanchez J."/>
        </authorList>
    </citation>
    <scope>NUCLEOTIDE SEQUENCE</scope>
</reference>
<dbReference type="SMART" id="SM00849">
    <property type="entry name" value="Lactamase_B"/>
    <property type="match status" value="1"/>
</dbReference>
<protein>
    <submittedName>
        <fullName evidence="3">Metallo-beta-lactamase superfamily protein</fullName>
    </submittedName>
</protein>
<feature type="non-terminal residue" evidence="3">
    <location>
        <position position="189"/>
    </location>
</feature>
<reference evidence="3" key="2">
    <citation type="journal article" date="2014" name="ISME J.">
        <title>Microbial stratification in low pH oxic and suboxic macroscopic growths along an acid mine drainage.</title>
        <authorList>
            <person name="Mendez-Garcia C."/>
            <person name="Mesa V."/>
            <person name="Sprenger R.R."/>
            <person name="Richter M."/>
            <person name="Diez M.S."/>
            <person name="Solano J."/>
            <person name="Bargiela R."/>
            <person name="Golyshina O.V."/>
            <person name="Manteca A."/>
            <person name="Ramos J.L."/>
            <person name="Gallego J.R."/>
            <person name="Llorente I."/>
            <person name="Martins Dos Santos V.A."/>
            <person name="Jensen O.N."/>
            <person name="Pelaez A.I."/>
            <person name="Sanchez J."/>
            <person name="Ferrer M."/>
        </authorList>
    </citation>
    <scope>NUCLEOTIDE SEQUENCE</scope>
</reference>
<dbReference type="CDD" id="cd07724">
    <property type="entry name" value="POD-like_MBL-fold"/>
    <property type="match status" value="1"/>
</dbReference>
<dbReference type="PANTHER" id="PTHR43084">
    <property type="entry name" value="PERSULFIDE DIOXYGENASE ETHE1"/>
    <property type="match status" value="1"/>
</dbReference>
<dbReference type="SUPFAM" id="SSF56281">
    <property type="entry name" value="Metallo-hydrolase/oxidoreductase"/>
    <property type="match status" value="1"/>
</dbReference>
<evidence type="ECO:0000259" key="2">
    <source>
        <dbReference type="SMART" id="SM00849"/>
    </source>
</evidence>
<dbReference type="PANTHER" id="PTHR43084:SF1">
    <property type="entry name" value="PERSULFIDE DIOXYGENASE ETHE1, MITOCHONDRIAL"/>
    <property type="match status" value="1"/>
</dbReference>
<organism evidence="3">
    <name type="scientific">mine drainage metagenome</name>
    <dbReference type="NCBI Taxonomy" id="410659"/>
    <lineage>
        <taxon>unclassified sequences</taxon>
        <taxon>metagenomes</taxon>
        <taxon>ecological metagenomes</taxon>
    </lineage>
</organism>
<dbReference type="Pfam" id="PF00753">
    <property type="entry name" value="Lactamase_B"/>
    <property type="match status" value="1"/>
</dbReference>
<sequence length="189" mass="20500">FRHPELGNASYLVGSGREAGVIDPVRDVGRYLISARERGAQIRWVLETHLHNDFLSGGRELARRAGAVLGAPRGSRLAFPHRTVSEGERLDLDGGFLLGRASPGHTPEHTSYLLVDEHGRPRRLFSGGSLMVGSAARPDLLGPRYTLPLARNEWGTLRRYGRELPSNVVVHPTHAGGSFCGPGASPAMR</sequence>
<dbReference type="GO" id="GO:0070813">
    <property type="term" value="P:hydrogen sulfide metabolic process"/>
    <property type="evidence" value="ECO:0007669"/>
    <property type="project" value="TreeGrafter"/>
</dbReference>
<dbReference type="InterPro" id="IPR001279">
    <property type="entry name" value="Metallo-B-lactamas"/>
</dbReference>
<evidence type="ECO:0000313" key="3">
    <source>
        <dbReference type="EMBL" id="EQD60981.1"/>
    </source>
</evidence>
<keyword evidence="1" id="KW-0479">Metal-binding</keyword>
<dbReference type="AlphaFoldDB" id="T1AK62"/>
<dbReference type="EMBL" id="AUZX01007036">
    <property type="protein sequence ID" value="EQD60981.1"/>
    <property type="molecule type" value="Genomic_DNA"/>
</dbReference>
<gene>
    <name evidence="3" type="ORF">B1A_09881</name>
</gene>
<evidence type="ECO:0000256" key="1">
    <source>
        <dbReference type="ARBA" id="ARBA00022723"/>
    </source>
</evidence>
<dbReference type="InterPro" id="IPR044528">
    <property type="entry name" value="POD-like_MBL-fold"/>
</dbReference>
<dbReference type="GO" id="GO:0050313">
    <property type="term" value="F:sulfur dioxygenase activity"/>
    <property type="evidence" value="ECO:0007669"/>
    <property type="project" value="InterPro"/>
</dbReference>
<feature type="non-terminal residue" evidence="3">
    <location>
        <position position="1"/>
    </location>
</feature>
<dbReference type="InterPro" id="IPR051682">
    <property type="entry name" value="Mito_Persulfide_Diox"/>
</dbReference>
<dbReference type="GO" id="GO:0006749">
    <property type="term" value="P:glutathione metabolic process"/>
    <property type="evidence" value="ECO:0007669"/>
    <property type="project" value="InterPro"/>
</dbReference>
<feature type="domain" description="Metallo-beta-lactamase" evidence="2">
    <location>
        <begin position="7"/>
        <end position="174"/>
    </location>
</feature>
<dbReference type="Gene3D" id="3.60.15.10">
    <property type="entry name" value="Ribonuclease Z/Hydroxyacylglutathione hydrolase-like"/>
    <property type="match status" value="1"/>
</dbReference>
<dbReference type="InterPro" id="IPR036866">
    <property type="entry name" value="RibonucZ/Hydroxyglut_hydro"/>
</dbReference>
<comment type="caution">
    <text evidence="3">The sequence shown here is derived from an EMBL/GenBank/DDBJ whole genome shotgun (WGS) entry which is preliminary data.</text>
</comment>
<accession>T1AK62</accession>
<name>T1AK62_9ZZZZ</name>